<dbReference type="AlphaFoldDB" id="A0A2W7UF49"/>
<dbReference type="Gene3D" id="3.40.50.10940">
    <property type="match status" value="1"/>
</dbReference>
<feature type="domain" description="L-arabinose isomerase central" evidence="9">
    <location>
        <begin position="177"/>
        <end position="323"/>
    </location>
</feature>
<feature type="binding site" evidence="6">
    <location>
        <position position="350"/>
    </location>
    <ligand>
        <name>Mn(2+)</name>
        <dbReference type="ChEBI" id="CHEBI:29035"/>
    </ligand>
</feature>
<feature type="binding site" evidence="6">
    <location>
        <position position="333"/>
    </location>
    <ligand>
        <name>Mn(2+)</name>
        <dbReference type="ChEBI" id="CHEBI:29035"/>
    </ligand>
</feature>
<dbReference type="HAMAP" id="MF_00519">
    <property type="entry name" value="Arabinose_Isome"/>
    <property type="match status" value="1"/>
</dbReference>
<evidence type="ECO:0000256" key="3">
    <source>
        <dbReference type="ARBA" id="ARBA00023211"/>
    </source>
</evidence>
<organism evidence="10 11">
    <name type="scientific">Flavobacterium aquariorum</name>
    <dbReference type="NCBI Taxonomy" id="2217670"/>
    <lineage>
        <taxon>Bacteria</taxon>
        <taxon>Pseudomonadati</taxon>
        <taxon>Bacteroidota</taxon>
        <taxon>Flavobacteriia</taxon>
        <taxon>Flavobacteriales</taxon>
        <taxon>Flavobacteriaceae</taxon>
        <taxon>Flavobacterium</taxon>
    </lineage>
</organism>
<keyword evidence="3 6" id="KW-0464">Manganese</keyword>
<evidence type="ECO:0000256" key="2">
    <source>
        <dbReference type="ARBA" id="ARBA00022935"/>
    </source>
</evidence>
<dbReference type="PANTHER" id="PTHR38464:SF1">
    <property type="entry name" value="L-ARABINOSE ISOMERASE"/>
    <property type="match status" value="1"/>
</dbReference>
<evidence type="ECO:0000313" key="10">
    <source>
        <dbReference type="EMBL" id="PZX93787.1"/>
    </source>
</evidence>
<feature type="domain" description="L-arabinose isomerase C-terminal" evidence="8">
    <location>
        <begin position="328"/>
        <end position="471"/>
    </location>
</feature>
<dbReference type="EMBL" id="QKXH01000004">
    <property type="protein sequence ID" value="PZX93787.1"/>
    <property type="molecule type" value="Genomic_DNA"/>
</dbReference>
<evidence type="ECO:0000256" key="4">
    <source>
        <dbReference type="ARBA" id="ARBA00023235"/>
    </source>
</evidence>
<dbReference type="Pfam" id="PF11762">
    <property type="entry name" value="Arabinose_Iso_C"/>
    <property type="match status" value="1"/>
</dbReference>
<name>A0A2W7UF49_9FLAO</name>
<dbReference type="CDD" id="cd03557">
    <property type="entry name" value="L-arabinose_isomerase"/>
    <property type="match status" value="1"/>
</dbReference>
<dbReference type="GO" id="GO:0030145">
    <property type="term" value="F:manganese ion binding"/>
    <property type="evidence" value="ECO:0007669"/>
    <property type="project" value="UniProtKB-UniRule"/>
</dbReference>
<protein>
    <recommendedName>
        <fullName evidence="6">L-arabinose isomerase</fullName>
        <ecNumber evidence="6">5.3.1.4</ecNumber>
    </recommendedName>
</protein>
<feature type="binding site" evidence="6">
    <location>
        <position position="306"/>
    </location>
    <ligand>
        <name>Mn(2+)</name>
        <dbReference type="ChEBI" id="CHEBI:29035"/>
    </ligand>
</feature>
<gene>
    <name evidence="6" type="primary">araA</name>
    <name evidence="10" type="ORF">DOS84_07460</name>
</gene>
<keyword evidence="1 6" id="KW-0479">Metal-binding</keyword>
<dbReference type="GO" id="GO:0019569">
    <property type="term" value="P:L-arabinose catabolic process to D-xylulose 5-phosphate"/>
    <property type="evidence" value="ECO:0007669"/>
    <property type="project" value="UniProtKB-UniRule"/>
</dbReference>
<dbReference type="GO" id="GO:0005829">
    <property type="term" value="C:cytosol"/>
    <property type="evidence" value="ECO:0007669"/>
    <property type="project" value="TreeGrafter"/>
</dbReference>
<dbReference type="InterPro" id="IPR003762">
    <property type="entry name" value="Lara_isomerase"/>
</dbReference>
<feature type="domain" description="L-arabinose isomerase N-terminal" evidence="7">
    <location>
        <begin position="8"/>
        <end position="173"/>
    </location>
</feature>
<reference evidence="10 11" key="1">
    <citation type="submission" date="2018-06" db="EMBL/GenBank/DDBJ databases">
        <title>Flavobacterium sp IMCC34762, genome.</title>
        <authorList>
            <person name="Joung Y."/>
            <person name="Cho J."/>
            <person name="Song J."/>
        </authorList>
    </citation>
    <scope>NUCLEOTIDE SEQUENCE [LARGE SCALE GENOMIC DNA]</scope>
    <source>
        <strain evidence="10 11">IMCC34762</strain>
    </source>
</reference>
<comment type="similarity">
    <text evidence="6">Belongs to the arabinose isomerase family.</text>
</comment>
<dbReference type="InterPro" id="IPR038583">
    <property type="entry name" value="AraA_N_sf"/>
</dbReference>
<dbReference type="SUPFAM" id="SSF53743">
    <property type="entry name" value="FucI/AraA N-terminal and middle domains"/>
    <property type="match status" value="1"/>
</dbReference>
<evidence type="ECO:0000313" key="11">
    <source>
        <dbReference type="Proteomes" id="UP000249177"/>
    </source>
</evidence>
<evidence type="ECO:0000259" key="9">
    <source>
        <dbReference type="Pfam" id="PF24856"/>
    </source>
</evidence>
<evidence type="ECO:0000256" key="1">
    <source>
        <dbReference type="ARBA" id="ARBA00022723"/>
    </source>
</evidence>
<feature type="binding site" evidence="6">
    <location>
        <position position="449"/>
    </location>
    <ligand>
        <name>Mn(2+)</name>
        <dbReference type="ChEBI" id="CHEBI:29035"/>
    </ligand>
</feature>
<sequence>MIDISQKEIWFVVGSQELYGEETLRKVAEHSQIIAKGLDASSKLPVKLVYKDVVKSPAQITNVCLEANSNKNCIGIVAWMHTFSPAKMWIGGLSILNKPLCHLHTQFNAEIPWASIDMDFMNLNQSAHGDREFGFIMSRMRKKRKVIVGHWEDERVQTKIGNWTRVALGWNELQNLKVARIGDNMREVAVTEGDKVEAQIRFGVSVNGFDSSDVTKHIEKITDKQLNDLLALYEASYNLTPSLKEGGAQRQSLADAAKIELGLRAFLEEGGFGAFTDTFENLGVWKQLPGIATQRLMADGYGFGGEGDWKTAAMVRALKVMNVGLEGGTSFMEDYTYHFTPQKSYVLGSHMLEICPSIADGKPNCEVHPLGIGGKEDPARLVFNSPAGDAINVSLVDMGTRFRLIVNEVTAVKPMADLPKLPVARVLWDCKPNLDIAATAWILAGGAHHTVYSQAVTTEFMEDFADIAGIELLVIDANTTIRNFKDTINANEAYFHIFQHRL</sequence>
<dbReference type="RefSeq" id="WP_111409507.1">
    <property type="nucleotide sequence ID" value="NZ_QKXH01000004.1"/>
</dbReference>
<dbReference type="InterPro" id="IPR004216">
    <property type="entry name" value="Fuc/Ara_isomerase_C"/>
</dbReference>
<dbReference type="PANTHER" id="PTHR38464">
    <property type="entry name" value="L-ARABINOSE ISOMERASE"/>
    <property type="match status" value="1"/>
</dbReference>
<dbReference type="UniPathway" id="UPA00145">
    <property type="reaction ID" value="UER00565"/>
</dbReference>
<dbReference type="GO" id="GO:0008733">
    <property type="term" value="F:L-arabinose isomerase activity"/>
    <property type="evidence" value="ECO:0007669"/>
    <property type="project" value="UniProtKB-UniRule"/>
</dbReference>
<accession>A0A2W7UF49</accession>
<evidence type="ECO:0000259" key="8">
    <source>
        <dbReference type="Pfam" id="PF11762"/>
    </source>
</evidence>
<comment type="cofactor">
    <cofactor evidence="6">
        <name>Mn(2+)</name>
        <dbReference type="ChEBI" id="CHEBI:29035"/>
    </cofactor>
    <text evidence="6">Binds 1 Mn(2+) ion per subunit.</text>
</comment>
<dbReference type="EC" id="5.3.1.4" evidence="6"/>
<evidence type="ECO:0000256" key="5">
    <source>
        <dbReference type="ARBA" id="ARBA00023277"/>
    </source>
</evidence>
<comment type="function">
    <text evidence="6">Catalyzes the conversion of L-arabinose to L-ribulose.</text>
</comment>
<comment type="caution">
    <text evidence="10">The sequence shown here is derived from an EMBL/GenBank/DDBJ whole genome shotgun (WGS) entry which is preliminary data.</text>
</comment>
<dbReference type="NCBIfam" id="NF002795">
    <property type="entry name" value="PRK02929.1"/>
    <property type="match status" value="1"/>
</dbReference>
<evidence type="ECO:0000259" key="7">
    <source>
        <dbReference type="Pfam" id="PF02610"/>
    </source>
</evidence>
<comment type="catalytic activity">
    <reaction evidence="6">
        <text>beta-L-arabinopyranose = L-ribulose</text>
        <dbReference type="Rhea" id="RHEA:14821"/>
        <dbReference type="ChEBI" id="CHEBI:16880"/>
        <dbReference type="ChEBI" id="CHEBI:40886"/>
        <dbReference type="EC" id="5.3.1.4"/>
    </reaction>
</comment>
<dbReference type="InterPro" id="IPR055389">
    <property type="entry name" value="AraA_N"/>
</dbReference>
<dbReference type="InterPro" id="IPR055390">
    <property type="entry name" value="AraA_central"/>
</dbReference>
<dbReference type="InterPro" id="IPR024664">
    <property type="entry name" value="Ara_Isoase_C"/>
</dbReference>
<proteinExistence type="inferred from homology"/>
<dbReference type="Pfam" id="PF24856">
    <property type="entry name" value="AraA_central"/>
    <property type="match status" value="1"/>
</dbReference>
<dbReference type="Proteomes" id="UP000249177">
    <property type="component" value="Unassembled WGS sequence"/>
</dbReference>
<dbReference type="InterPro" id="IPR009015">
    <property type="entry name" value="Fucose_isomerase_N/cen_sf"/>
</dbReference>
<dbReference type="SUPFAM" id="SSF50443">
    <property type="entry name" value="FucI/AraA C-terminal domain-like"/>
    <property type="match status" value="1"/>
</dbReference>
<keyword evidence="5 6" id="KW-0119">Carbohydrate metabolism</keyword>
<dbReference type="Pfam" id="PF02610">
    <property type="entry name" value="AraA_N"/>
    <property type="match status" value="1"/>
</dbReference>
<dbReference type="OrthoDB" id="9765600at2"/>
<keyword evidence="11" id="KW-1185">Reference proteome</keyword>
<keyword evidence="2 6" id="KW-0054">Arabinose catabolism</keyword>
<dbReference type="PIRSF" id="PIRSF001478">
    <property type="entry name" value="L-ara_isomerase"/>
    <property type="match status" value="1"/>
</dbReference>
<comment type="pathway">
    <text evidence="6">Carbohydrate degradation; L-arabinose degradation via L-ribulose; D-xylulose 5-phosphate from L-arabinose (bacterial route): step 1/3.</text>
</comment>
<keyword evidence="4 6" id="KW-0413">Isomerase</keyword>
<evidence type="ECO:0000256" key="6">
    <source>
        <dbReference type="HAMAP-Rule" id="MF_00519"/>
    </source>
</evidence>